<feature type="domain" description="CBS" evidence="4">
    <location>
        <begin position="168"/>
        <end position="226"/>
    </location>
</feature>
<name>A0ABQ9ND13_HEVBR</name>
<dbReference type="SUPFAM" id="SSF54631">
    <property type="entry name" value="CBS-domain pair"/>
    <property type="match status" value="2"/>
</dbReference>
<evidence type="ECO:0000256" key="2">
    <source>
        <dbReference type="ARBA" id="ARBA00023122"/>
    </source>
</evidence>
<dbReference type="EMBL" id="JARPOI010000001">
    <property type="protein sequence ID" value="KAJ9189710.1"/>
    <property type="molecule type" value="Genomic_DNA"/>
</dbReference>
<gene>
    <name evidence="5" type="ORF">P3X46_000968</name>
</gene>
<dbReference type="PANTHER" id="PTHR13780">
    <property type="entry name" value="AMP-ACTIVATED PROTEIN KINASE, GAMMA REGULATORY SUBUNIT"/>
    <property type="match status" value="1"/>
</dbReference>
<sequence length="427" mass="47646">MQQGKKMDLRQVEVGMKVLEDGRRVVENKANDHEHQQQLDPGSALQTFLDRIPISSIPGIQNSPVVELKAGDGVKDAIQLLYEENVSGAPIADVVESDATVGRISDHYMGFIDFVSLFLWSLEECEKVDIQAKKNGGDETGRSSFFTMLEQSPDIGQTKVGELAKSFLWDPFFPVNLDNTLFHVLMLLSKHHRLQAVPVIEQSDFQIIGFVTQNAVIQLLLQSSGLEWFDGIADKALSEFRFDSEGRVILVYEDHSLAEAIHILWESRIGSVAVVNRETKKLIGCLRNSDVYLLLENNELFNDRRKLTMGEFIHTATAIVNADPTIEPDLEALRLRSSFLPRMYSPVTAKRSNTLKQAMNKLADAKGSFCFLVDDSHQPTGMLTLRDIIIQFSPPCIDSAIHGGGFFESALEQTGCLVKNGTMICHH</sequence>
<dbReference type="Pfam" id="PF00571">
    <property type="entry name" value="CBS"/>
    <property type="match status" value="3"/>
</dbReference>
<dbReference type="PANTHER" id="PTHR13780:SF124">
    <property type="entry name" value="OS01G0633400 PROTEIN"/>
    <property type="match status" value="1"/>
</dbReference>
<dbReference type="InterPro" id="IPR000644">
    <property type="entry name" value="CBS_dom"/>
</dbReference>
<organism evidence="5 6">
    <name type="scientific">Hevea brasiliensis</name>
    <name type="common">Para rubber tree</name>
    <name type="synonym">Siphonia brasiliensis</name>
    <dbReference type="NCBI Taxonomy" id="3981"/>
    <lineage>
        <taxon>Eukaryota</taxon>
        <taxon>Viridiplantae</taxon>
        <taxon>Streptophyta</taxon>
        <taxon>Embryophyta</taxon>
        <taxon>Tracheophyta</taxon>
        <taxon>Spermatophyta</taxon>
        <taxon>Magnoliopsida</taxon>
        <taxon>eudicotyledons</taxon>
        <taxon>Gunneridae</taxon>
        <taxon>Pentapetalae</taxon>
        <taxon>rosids</taxon>
        <taxon>fabids</taxon>
        <taxon>Malpighiales</taxon>
        <taxon>Euphorbiaceae</taxon>
        <taxon>Crotonoideae</taxon>
        <taxon>Micrandreae</taxon>
        <taxon>Hevea</taxon>
    </lineage>
</organism>
<dbReference type="SMART" id="SM00116">
    <property type="entry name" value="CBS"/>
    <property type="match status" value="4"/>
</dbReference>
<dbReference type="Proteomes" id="UP001174677">
    <property type="component" value="Chromosome 1"/>
</dbReference>
<dbReference type="InterPro" id="IPR046342">
    <property type="entry name" value="CBS_dom_sf"/>
</dbReference>
<evidence type="ECO:0000313" key="6">
    <source>
        <dbReference type="Proteomes" id="UP001174677"/>
    </source>
</evidence>
<proteinExistence type="predicted"/>
<evidence type="ECO:0000256" key="3">
    <source>
        <dbReference type="PROSITE-ProRule" id="PRU00703"/>
    </source>
</evidence>
<evidence type="ECO:0000256" key="1">
    <source>
        <dbReference type="ARBA" id="ARBA00022737"/>
    </source>
</evidence>
<dbReference type="InterPro" id="IPR050511">
    <property type="entry name" value="AMPK_gamma/SDS23_families"/>
</dbReference>
<reference evidence="5" key="1">
    <citation type="journal article" date="2023" name="Plant Biotechnol. J.">
        <title>Chromosome-level wild Hevea brasiliensis genome provides new tools for genomic-assisted breeding and valuable loci to elevate rubber yield.</title>
        <authorList>
            <person name="Cheng H."/>
            <person name="Song X."/>
            <person name="Hu Y."/>
            <person name="Wu T."/>
            <person name="Yang Q."/>
            <person name="An Z."/>
            <person name="Feng S."/>
            <person name="Deng Z."/>
            <person name="Wu W."/>
            <person name="Zeng X."/>
            <person name="Tu M."/>
            <person name="Wang X."/>
            <person name="Huang H."/>
        </authorList>
    </citation>
    <scope>NUCLEOTIDE SEQUENCE</scope>
    <source>
        <strain evidence="5">MT/VB/25A 57/8</strain>
    </source>
</reference>
<keyword evidence="2 3" id="KW-0129">CBS domain</keyword>
<evidence type="ECO:0000259" key="4">
    <source>
        <dbReference type="PROSITE" id="PS51371"/>
    </source>
</evidence>
<dbReference type="PROSITE" id="PS51371">
    <property type="entry name" value="CBS"/>
    <property type="match status" value="3"/>
</dbReference>
<dbReference type="Gene3D" id="3.10.580.10">
    <property type="entry name" value="CBS-domain"/>
    <property type="match status" value="2"/>
</dbReference>
<feature type="domain" description="CBS" evidence="4">
    <location>
        <begin position="340"/>
        <end position="399"/>
    </location>
</feature>
<dbReference type="CDD" id="cd02205">
    <property type="entry name" value="CBS_pair_SF"/>
    <property type="match status" value="2"/>
</dbReference>
<evidence type="ECO:0000313" key="5">
    <source>
        <dbReference type="EMBL" id="KAJ9189710.1"/>
    </source>
</evidence>
<accession>A0ABQ9ND13</accession>
<comment type="caution">
    <text evidence="5">The sequence shown here is derived from an EMBL/GenBank/DDBJ whole genome shotgun (WGS) entry which is preliminary data.</text>
</comment>
<protein>
    <recommendedName>
        <fullName evidence="4">CBS domain-containing protein</fullName>
    </recommendedName>
</protein>
<feature type="domain" description="CBS" evidence="4">
    <location>
        <begin position="242"/>
        <end position="304"/>
    </location>
</feature>
<keyword evidence="6" id="KW-1185">Reference proteome</keyword>
<keyword evidence="1" id="KW-0677">Repeat</keyword>